<feature type="region of interest" description="Disordered" evidence="1">
    <location>
        <begin position="30"/>
        <end position="52"/>
    </location>
</feature>
<gene>
    <name evidence="2" type="ORF">LCGC14_1428280</name>
</gene>
<name>A0A0F9KAH3_9ZZZZ</name>
<proteinExistence type="predicted"/>
<accession>A0A0F9KAH3</accession>
<dbReference type="EMBL" id="LAZR01009595">
    <property type="protein sequence ID" value="KKM71666.1"/>
    <property type="molecule type" value="Genomic_DNA"/>
</dbReference>
<comment type="caution">
    <text evidence="2">The sequence shown here is derived from an EMBL/GenBank/DDBJ whole genome shotgun (WGS) entry which is preliminary data.</text>
</comment>
<evidence type="ECO:0000313" key="2">
    <source>
        <dbReference type="EMBL" id="KKM71666.1"/>
    </source>
</evidence>
<dbReference type="AlphaFoldDB" id="A0A0F9KAH3"/>
<reference evidence="2" key="1">
    <citation type="journal article" date="2015" name="Nature">
        <title>Complex archaea that bridge the gap between prokaryotes and eukaryotes.</title>
        <authorList>
            <person name="Spang A."/>
            <person name="Saw J.H."/>
            <person name="Jorgensen S.L."/>
            <person name="Zaremba-Niedzwiedzka K."/>
            <person name="Martijn J."/>
            <person name="Lind A.E."/>
            <person name="van Eijk R."/>
            <person name="Schleper C."/>
            <person name="Guy L."/>
            <person name="Ettema T.J."/>
        </authorList>
    </citation>
    <scope>NUCLEOTIDE SEQUENCE</scope>
</reference>
<protein>
    <submittedName>
        <fullName evidence="2">Uncharacterized protein</fullName>
    </submittedName>
</protein>
<evidence type="ECO:0000256" key="1">
    <source>
        <dbReference type="SAM" id="MobiDB-lite"/>
    </source>
</evidence>
<organism evidence="2">
    <name type="scientific">marine sediment metagenome</name>
    <dbReference type="NCBI Taxonomy" id="412755"/>
    <lineage>
        <taxon>unclassified sequences</taxon>
        <taxon>metagenomes</taxon>
        <taxon>ecological metagenomes</taxon>
    </lineage>
</organism>
<sequence>MPSTRYHFAEPESLEEAESRLGVLVDETQDIESQLSNPHKTEPGTGERMSDESYRAWKYQANRALAIKRAEQRFLKRWLRVYHVFRRRRALEALDGDPTLGLLNGLYLIVKRWVRTNANVSGLTTSEKEYLEMVQHHLDEI</sequence>